<dbReference type="Pfam" id="PF01809">
    <property type="entry name" value="YidD"/>
    <property type="match status" value="1"/>
</dbReference>
<name>A0A1I4C576_9HYPH</name>
<gene>
    <name evidence="3" type="ORF">SAMN05444581_11822</name>
</gene>
<evidence type="ECO:0000256" key="1">
    <source>
        <dbReference type="HAMAP-Rule" id="MF_00386"/>
    </source>
</evidence>
<proteinExistence type="inferred from homology"/>
<dbReference type="Proteomes" id="UP000198755">
    <property type="component" value="Unassembled WGS sequence"/>
</dbReference>
<protein>
    <recommendedName>
        <fullName evidence="1">Putative membrane protein insertion efficiency factor</fullName>
    </recommendedName>
</protein>
<feature type="compositionally biased region" description="Basic and acidic residues" evidence="2">
    <location>
        <begin position="70"/>
        <end position="87"/>
    </location>
</feature>
<evidence type="ECO:0000313" key="3">
    <source>
        <dbReference type="EMBL" id="SFK75537.1"/>
    </source>
</evidence>
<comment type="subcellular location">
    <subcellularLocation>
        <location evidence="1">Cell membrane</location>
        <topology evidence="1">Peripheral membrane protein</topology>
        <orientation evidence="1">Cytoplasmic side</orientation>
    </subcellularLocation>
</comment>
<organism evidence="3 4">
    <name type="scientific">Methylocapsa palsarum</name>
    <dbReference type="NCBI Taxonomy" id="1612308"/>
    <lineage>
        <taxon>Bacteria</taxon>
        <taxon>Pseudomonadati</taxon>
        <taxon>Pseudomonadota</taxon>
        <taxon>Alphaproteobacteria</taxon>
        <taxon>Hyphomicrobiales</taxon>
        <taxon>Beijerinckiaceae</taxon>
        <taxon>Methylocapsa</taxon>
    </lineage>
</organism>
<keyword evidence="4" id="KW-1185">Reference proteome</keyword>
<keyword evidence="1" id="KW-1003">Cell membrane</keyword>
<dbReference type="AlphaFoldDB" id="A0A1I4C576"/>
<dbReference type="PANTHER" id="PTHR33383">
    <property type="entry name" value="MEMBRANE PROTEIN INSERTION EFFICIENCY FACTOR-RELATED"/>
    <property type="match status" value="1"/>
</dbReference>
<reference evidence="3 4" key="1">
    <citation type="submission" date="2016-10" db="EMBL/GenBank/DDBJ databases">
        <authorList>
            <person name="de Groot N.N."/>
        </authorList>
    </citation>
    <scope>NUCLEOTIDE SEQUENCE [LARGE SCALE GENOMIC DNA]</scope>
    <source>
        <strain evidence="3 4">NE2</strain>
    </source>
</reference>
<evidence type="ECO:0000256" key="2">
    <source>
        <dbReference type="SAM" id="MobiDB-lite"/>
    </source>
</evidence>
<accession>A0A1I4C576</accession>
<dbReference type="GO" id="GO:0005886">
    <property type="term" value="C:plasma membrane"/>
    <property type="evidence" value="ECO:0007669"/>
    <property type="project" value="UniProtKB-SubCell"/>
</dbReference>
<dbReference type="EMBL" id="FOSN01000018">
    <property type="protein sequence ID" value="SFK75537.1"/>
    <property type="molecule type" value="Genomic_DNA"/>
</dbReference>
<evidence type="ECO:0000313" key="4">
    <source>
        <dbReference type="Proteomes" id="UP000198755"/>
    </source>
</evidence>
<dbReference type="PANTHER" id="PTHR33383:SF1">
    <property type="entry name" value="MEMBRANE PROTEIN INSERTION EFFICIENCY FACTOR-RELATED"/>
    <property type="match status" value="1"/>
</dbReference>
<dbReference type="STRING" id="1612308.SAMN05444581_11822"/>
<sequence length="87" mass="9553">MAHLAIRTYQLTFSSLVGSYCRHLPTCSAYMDEAIGRHGLWTGGVLGLKRVCRCHPWGTSGYDPVPEALPAKDRGSSPADRGFDEKE</sequence>
<keyword evidence="1" id="KW-0472">Membrane</keyword>
<dbReference type="HAMAP" id="MF_00386">
    <property type="entry name" value="UPF0161_YidD"/>
    <property type="match status" value="1"/>
</dbReference>
<feature type="region of interest" description="Disordered" evidence="2">
    <location>
        <begin position="59"/>
        <end position="87"/>
    </location>
</feature>
<dbReference type="SMART" id="SM01234">
    <property type="entry name" value="Haemolytic"/>
    <property type="match status" value="1"/>
</dbReference>
<comment type="similarity">
    <text evidence="1">Belongs to the UPF0161 family.</text>
</comment>
<dbReference type="InterPro" id="IPR002696">
    <property type="entry name" value="Membr_insert_effic_factor_YidD"/>
</dbReference>
<comment type="function">
    <text evidence="1">Could be involved in insertion of integral membrane proteins into the membrane.</text>
</comment>
<dbReference type="NCBIfam" id="TIGR00278">
    <property type="entry name" value="membrane protein insertion efficiency factor YidD"/>
    <property type="match status" value="1"/>
</dbReference>